<evidence type="ECO:0000313" key="2">
    <source>
        <dbReference type="EMBL" id="PYH73560.1"/>
    </source>
</evidence>
<proteinExistence type="predicted"/>
<protein>
    <submittedName>
        <fullName evidence="2">Uncharacterized protein</fullName>
    </submittedName>
</protein>
<accession>A0A319BQY8</accession>
<feature type="region of interest" description="Disordered" evidence="1">
    <location>
        <begin position="1"/>
        <end position="31"/>
    </location>
</feature>
<name>A0A319BQY8_ASPVC</name>
<reference evidence="2" key="1">
    <citation type="submission" date="2016-12" db="EMBL/GenBank/DDBJ databases">
        <title>The genomes of Aspergillus section Nigri reveals drivers in fungal speciation.</title>
        <authorList>
            <consortium name="DOE Joint Genome Institute"/>
            <person name="Vesth T.C."/>
            <person name="Nybo J."/>
            <person name="Theobald S."/>
            <person name="Brandl J."/>
            <person name="Frisvad J.C."/>
            <person name="Nielsen K.F."/>
            <person name="Lyhne E.K."/>
            <person name="Kogle M.E."/>
            <person name="Kuo A."/>
            <person name="Riley R."/>
            <person name="Clum A."/>
            <person name="Nolan M."/>
            <person name="Lipzen A."/>
            <person name="Salamov A."/>
            <person name="Henrissat B."/>
            <person name="Wiebenga A."/>
            <person name="De Vries R.P."/>
            <person name="Grigoriev I.V."/>
            <person name="Mortensen U.H."/>
            <person name="Andersen M.R."/>
            <person name="Baker S.E."/>
        </authorList>
    </citation>
    <scope>NUCLEOTIDE SEQUENCE [LARGE SCALE GENOMIC DNA]</scope>
    <source>
        <strain evidence="2">CBS 113365</strain>
    </source>
</reference>
<evidence type="ECO:0000256" key="1">
    <source>
        <dbReference type="SAM" id="MobiDB-lite"/>
    </source>
</evidence>
<organism evidence="2 3">
    <name type="scientific">Aspergillus vadensis (strain CBS 113365 / IMI 142717 / IBT 24658)</name>
    <dbReference type="NCBI Taxonomy" id="1448311"/>
    <lineage>
        <taxon>Eukaryota</taxon>
        <taxon>Fungi</taxon>
        <taxon>Dikarya</taxon>
        <taxon>Ascomycota</taxon>
        <taxon>Pezizomycotina</taxon>
        <taxon>Eurotiomycetes</taxon>
        <taxon>Eurotiomycetidae</taxon>
        <taxon>Eurotiales</taxon>
        <taxon>Aspergillaceae</taxon>
        <taxon>Aspergillus</taxon>
        <taxon>Aspergillus subgen. Circumdati</taxon>
    </lineage>
</organism>
<dbReference type="EMBL" id="KZ821615">
    <property type="protein sequence ID" value="PYH73560.1"/>
    <property type="molecule type" value="Genomic_DNA"/>
</dbReference>
<dbReference type="RefSeq" id="XP_025567354.1">
    <property type="nucleotide sequence ID" value="XM_025710493.1"/>
</dbReference>
<dbReference type="GeneID" id="37215085"/>
<sequence>MSGDESGDEFWKDLSDDESTESTRLQFGKGRSGLQKALLRTDKTEWFRWLQSDILKPFWVELWDSYLKTSGKRGLGGLDWQPCRKL</sequence>
<dbReference type="AlphaFoldDB" id="A0A319BQY8"/>
<evidence type="ECO:0000313" key="3">
    <source>
        <dbReference type="Proteomes" id="UP000248405"/>
    </source>
</evidence>
<dbReference type="Proteomes" id="UP000248405">
    <property type="component" value="Unassembled WGS sequence"/>
</dbReference>
<keyword evidence="3" id="KW-1185">Reference proteome</keyword>
<dbReference type="OrthoDB" id="4510860at2759"/>
<gene>
    <name evidence="2" type="ORF">BO88DRAFT_449431</name>
</gene>